<evidence type="ECO:0000259" key="1">
    <source>
        <dbReference type="PROSITE" id="PS50206"/>
    </source>
</evidence>
<dbReference type="Pfam" id="PF04273">
    <property type="entry name" value="BLH_phosphatase"/>
    <property type="match status" value="1"/>
</dbReference>
<evidence type="ECO:0000313" key="3">
    <source>
        <dbReference type="Proteomes" id="UP000284547"/>
    </source>
</evidence>
<dbReference type="Proteomes" id="UP000284547">
    <property type="component" value="Unassembled WGS sequence"/>
</dbReference>
<reference evidence="2 3" key="1">
    <citation type="submission" date="2018-08" db="EMBL/GenBank/DDBJ databases">
        <title>Flavobacterium tibetense sp. nov., isolated from a wetland YonghuCo on Tibetan Plateau.</title>
        <authorList>
            <person name="Phurbu D."/>
            <person name="Lu H."/>
            <person name="Xing P."/>
        </authorList>
    </citation>
    <scope>NUCLEOTIDE SEQUENCE [LARGE SCALE GENOMIC DNA]</scope>
    <source>
        <strain evidence="2 3">DJC</strain>
    </source>
</reference>
<dbReference type="CDD" id="cd14503">
    <property type="entry name" value="PTP-bact"/>
    <property type="match status" value="1"/>
</dbReference>
<proteinExistence type="predicted"/>
<dbReference type="GO" id="GO:0016787">
    <property type="term" value="F:hydrolase activity"/>
    <property type="evidence" value="ECO:0007669"/>
    <property type="project" value="InterPro"/>
</dbReference>
<dbReference type="AlphaFoldDB" id="A0A411Z1G1"/>
<dbReference type="PROSITE" id="PS50206">
    <property type="entry name" value="RHODANESE_3"/>
    <property type="match status" value="1"/>
</dbReference>
<dbReference type="InterPro" id="IPR029021">
    <property type="entry name" value="Prot-tyrosine_phosphatase-like"/>
</dbReference>
<comment type="caution">
    <text evidence="2">The sequence shown here is derived from an EMBL/GenBank/DDBJ whole genome shotgun (WGS) entry which is preliminary data.</text>
</comment>
<dbReference type="RefSeq" id="WP_118152545.1">
    <property type="nucleotide sequence ID" value="NZ_QWEY01000006.1"/>
</dbReference>
<dbReference type="EMBL" id="QWEY01000006">
    <property type="protein sequence ID" value="RGP36895.1"/>
    <property type="molecule type" value="Genomic_DNA"/>
</dbReference>
<sequence length="141" mass="14778">MDIRPLTPDYAVSPQIDPEDFAAIKAAGYTRVINNRPDAEIPPSHHTAAMQAAAEAAGLEFVANPVIGGALTMANVTAQAEAITSATGPVLAYCASGNRSSICWALAQAGEKPTDELIGIPARHGYNLEALRPQIETLAKR</sequence>
<dbReference type="NCBIfam" id="TIGR01244">
    <property type="entry name" value="TIGR01244 family sulfur transferase"/>
    <property type="match status" value="1"/>
</dbReference>
<dbReference type="InterPro" id="IPR005939">
    <property type="entry name" value="BLH_phosphatase-like"/>
</dbReference>
<dbReference type="InterPro" id="IPR001763">
    <property type="entry name" value="Rhodanese-like_dom"/>
</dbReference>
<gene>
    <name evidence="2" type="ORF">D1012_12135</name>
</gene>
<organism evidence="2 3">
    <name type="scientific">Pseudotabrizicola alkalilacus</name>
    <dbReference type="NCBI Taxonomy" id="2305252"/>
    <lineage>
        <taxon>Bacteria</taxon>
        <taxon>Pseudomonadati</taxon>
        <taxon>Pseudomonadota</taxon>
        <taxon>Alphaproteobacteria</taxon>
        <taxon>Rhodobacterales</taxon>
        <taxon>Paracoccaceae</taxon>
        <taxon>Pseudotabrizicola</taxon>
    </lineage>
</organism>
<dbReference type="OrthoDB" id="9805710at2"/>
<accession>A0A411Z1G1</accession>
<protein>
    <submittedName>
        <fullName evidence="2">TIGR01244 family phosphatase</fullName>
    </submittedName>
</protein>
<feature type="domain" description="Rhodanese" evidence="1">
    <location>
        <begin position="89"/>
        <end position="140"/>
    </location>
</feature>
<keyword evidence="3" id="KW-1185">Reference proteome</keyword>
<dbReference type="Gene3D" id="3.90.190.10">
    <property type="entry name" value="Protein tyrosine phosphatase superfamily"/>
    <property type="match status" value="1"/>
</dbReference>
<evidence type="ECO:0000313" key="2">
    <source>
        <dbReference type="EMBL" id="RGP36895.1"/>
    </source>
</evidence>
<name>A0A411Z1G1_9RHOB</name>